<evidence type="ECO:0000313" key="1">
    <source>
        <dbReference type="EMBL" id="MBX51633.1"/>
    </source>
</evidence>
<organism evidence="1">
    <name type="scientific">Rhizophora mucronata</name>
    <name type="common">Asiatic mangrove</name>
    <dbReference type="NCBI Taxonomy" id="61149"/>
    <lineage>
        <taxon>Eukaryota</taxon>
        <taxon>Viridiplantae</taxon>
        <taxon>Streptophyta</taxon>
        <taxon>Embryophyta</taxon>
        <taxon>Tracheophyta</taxon>
        <taxon>Spermatophyta</taxon>
        <taxon>Magnoliopsida</taxon>
        <taxon>eudicotyledons</taxon>
        <taxon>Gunneridae</taxon>
        <taxon>Pentapetalae</taxon>
        <taxon>rosids</taxon>
        <taxon>fabids</taxon>
        <taxon>Malpighiales</taxon>
        <taxon>Rhizophoraceae</taxon>
        <taxon>Rhizophora</taxon>
    </lineage>
</organism>
<accession>A0A2P2PAG0</accession>
<dbReference type="AlphaFoldDB" id="A0A2P2PAG0"/>
<dbReference type="EMBL" id="GGEC01071149">
    <property type="protein sequence ID" value="MBX51633.1"/>
    <property type="molecule type" value="Transcribed_RNA"/>
</dbReference>
<reference evidence="1" key="1">
    <citation type="submission" date="2018-02" db="EMBL/GenBank/DDBJ databases">
        <title>Rhizophora mucronata_Transcriptome.</title>
        <authorList>
            <person name="Meera S.P."/>
            <person name="Sreeshan A."/>
            <person name="Augustine A."/>
        </authorList>
    </citation>
    <scope>NUCLEOTIDE SEQUENCE</scope>
    <source>
        <tissue evidence="1">Leaf</tissue>
    </source>
</reference>
<name>A0A2P2PAG0_RHIMU</name>
<sequence>MNPVHNDLEQKVGLNHRPKYFEKLITDQTQSYSSVFFFSKKRKRKLREMKKIVPLELSTQEEGLPENRVNHGQLRL</sequence>
<proteinExistence type="predicted"/>
<protein>
    <submittedName>
        <fullName evidence="1">Uncharacterized protein</fullName>
    </submittedName>
</protein>